<dbReference type="EMBL" id="CM042883">
    <property type="protein sequence ID" value="KAI4376568.1"/>
    <property type="molecule type" value="Genomic_DNA"/>
</dbReference>
<evidence type="ECO:0000313" key="1">
    <source>
        <dbReference type="EMBL" id="KAI4376568.1"/>
    </source>
</evidence>
<protein>
    <submittedName>
        <fullName evidence="1">Uncharacterized protein</fullName>
    </submittedName>
</protein>
<reference evidence="2" key="1">
    <citation type="journal article" date="2023" name="Front. Plant Sci.">
        <title>Chromosomal-level genome assembly of Melastoma candidum provides insights into trichome evolution.</title>
        <authorList>
            <person name="Zhong Y."/>
            <person name="Wu W."/>
            <person name="Sun C."/>
            <person name="Zou P."/>
            <person name="Liu Y."/>
            <person name="Dai S."/>
            <person name="Zhou R."/>
        </authorList>
    </citation>
    <scope>NUCLEOTIDE SEQUENCE [LARGE SCALE GENOMIC DNA]</scope>
</reference>
<accession>A0ACB9RDJ9</accession>
<proteinExistence type="predicted"/>
<gene>
    <name evidence="1" type="ORF">MLD38_014315</name>
</gene>
<evidence type="ECO:0000313" key="2">
    <source>
        <dbReference type="Proteomes" id="UP001057402"/>
    </source>
</evidence>
<comment type="caution">
    <text evidence="1">The sequence shown here is derived from an EMBL/GenBank/DDBJ whole genome shotgun (WGS) entry which is preliminary data.</text>
</comment>
<name>A0ACB9RDJ9_9MYRT</name>
<dbReference type="Proteomes" id="UP001057402">
    <property type="component" value="Chromosome 4"/>
</dbReference>
<organism evidence="1 2">
    <name type="scientific">Melastoma candidum</name>
    <dbReference type="NCBI Taxonomy" id="119954"/>
    <lineage>
        <taxon>Eukaryota</taxon>
        <taxon>Viridiplantae</taxon>
        <taxon>Streptophyta</taxon>
        <taxon>Embryophyta</taxon>
        <taxon>Tracheophyta</taxon>
        <taxon>Spermatophyta</taxon>
        <taxon>Magnoliopsida</taxon>
        <taxon>eudicotyledons</taxon>
        <taxon>Gunneridae</taxon>
        <taxon>Pentapetalae</taxon>
        <taxon>rosids</taxon>
        <taxon>malvids</taxon>
        <taxon>Myrtales</taxon>
        <taxon>Melastomataceae</taxon>
        <taxon>Melastomatoideae</taxon>
        <taxon>Melastomateae</taxon>
        <taxon>Melastoma</taxon>
    </lineage>
</organism>
<sequence length="133" mass="14811">MVRNNFASVLEEQAELAPIAIQEGFNYHRAEPGYVMLTHWIPRDPCHLSAGPYILIGIGGFIINGLKEVLAVKEKYSCSYSGVWKRPTDYINKIILINLVSIASLSIQVVILKFAHLVSAIREVKEETGVSPM</sequence>
<keyword evidence="2" id="KW-1185">Reference proteome</keyword>